<dbReference type="Proteomes" id="UP000189935">
    <property type="component" value="Chromosome I"/>
</dbReference>
<evidence type="ECO:0000256" key="1">
    <source>
        <dbReference type="SAM" id="MobiDB-lite"/>
    </source>
</evidence>
<evidence type="ECO:0000313" key="3">
    <source>
        <dbReference type="EMBL" id="SHL44259.1"/>
    </source>
</evidence>
<evidence type="ECO:0000313" key="4">
    <source>
        <dbReference type="Proteomes" id="UP000189935"/>
    </source>
</evidence>
<protein>
    <submittedName>
        <fullName evidence="3">Uncharacterized protein</fullName>
    </submittedName>
</protein>
<dbReference type="EMBL" id="LT670844">
    <property type="protein sequence ID" value="SHL44259.1"/>
    <property type="molecule type" value="Genomic_DNA"/>
</dbReference>
<name>A0A1M7APD1_9BRAD</name>
<keyword evidence="2" id="KW-0812">Transmembrane</keyword>
<feature type="transmembrane region" description="Helical" evidence="2">
    <location>
        <begin position="34"/>
        <end position="56"/>
    </location>
</feature>
<reference evidence="3 4" key="1">
    <citation type="submission" date="2016-11" db="EMBL/GenBank/DDBJ databases">
        <authorList>
            <person name="Jaros S."/>
            <person name="Januszkiewicz K."/>
            <person name="Wedrychowicz H."/>
        </authorList>
    </citation>
    <scope>NUCLEOTIDE SEQUENCE [LARGE SCALE GENOMIC DNA]</scope>
    <source>
        <strain evidence="3 4">GAS499</strain>
    </source>
</reference>
<feature type="region of interest" description="Disordered" evidence="1">
    <location>
        <begin position="1"/>
        <end position="22"/>
    </location>
</feature>
<gene>
    <name evidence="3" type="ORF">SAMN05444159_5913</name>
</gene>
<evidence type="ECO:0000256" key="2">
    <source>
        <dbReference type="SAM" id="Phobius"/>
    </source>
</evidence>
<proteinExistence type="predicted"/>
<accession>A0A1M7APD1</accession>
<organism evidence="3 4">
    <name type="scientific">Bradyrhizobium lablabi</name>
    <dbReference type="NCBI Taxonomy" id="722472"/>
    <lineage>
        <taxon>Bacteria</taxon>
        <taxon>Pseudomonadati</taxon>
        <taxon>Pseudomonadota</taxon>
        <taxon>Alphaproteobacteria</taxon>
        <taxon>Hyphomicrobiales</taxon>
        <taxon>Nitrobacteraceae</taxon>
        <taxon>Bradyrhizobium</taxon>
    </lineage>
</organism>
<sequence length="80" mass="8618">MPAQRDHAGHRSNGLSARNCREATPEERVTYRKWILGMAVFYCALLLISGVVAFVVDSGAGSTRLTSLSVHPTDGSARSN</sequence>
<keyword evidence="2" id="KW-0472">Membrane</keyword>
<keyword evidence="2" id="KW-1133">Transmembrane helix</keyword>
<dbReference type="AlphaFoldDB" id="A0A1M7APD1"/>